<dbReference type="AlphaFoldDB" id="A0A919CMQ2"/>
<dbReference type="Pfam" id="PF03704">
    <property type="entry name" value="BTAD"/>
    <property type="match status" value="1"/>
</dbReference>
<dbReference type="PANTHER" id="PTHR35807:SF1">
    <property type="entry name" value="TRANSCRIPTIONAL REGULATOR REDD"/>
    <property type="match status" value="1"/>
</dbReference>
<keyword evidence="7" id="KW-0812">Transmembrane</keyword>
<name>A0A919CMQ2_9ACTN</name>
<dbReference type="GO" id="GO:0006355">
    <property type="term" value="P:regulation of DNA-templated transcription"/>
    <property type="evidence" value="ECO:0007669"/>
    <property type="project" value="TreeGrafter"/>
</dbReference>
<keyword evidence="3 5" id="KW-0472">Membrane</keyword>
<reference evidence="9 10" key="1">
    <citation type="journal article" date="2014" name="Int. J. Syst. Evol. Microbiol.">
        <title>Complete genome sequence of Corynebacterium casei LMG S-19264T (=DSM 44701T), isolated from a smear-ripened cheese.</title>
        <authorList>
            <consortium name="US DOE Joint Genome Institute (JGI-PGF)"/>
            <person name="Walter F."/>
            <person name="Albersmeier A."/>
            <person name="Kalinowski J."/>
            <person name="Ruckert C."/>
        </authorList>
    </citation>
    <scope>NUCLEOTIDE SEQUENCE [LARGE SCALE GENOMIC DNA]</scope>
    <source>
        <strain evidence="9 10">KCTC 19473</strain>
    </source>
</reference>
<dbReference type="SMART" id="SM01043">
    <property type="entry name" value="BTAD"/>
    <property type="match status" value="1"/>
</dbReference>
<evidence type="ECO:0000256" key="5">
    <source>
        <dbReference type="PROSITE-ProRule" id="PRU00473"/>
    </source>
</evidence>
<protein>
    <recommendedName>
        <fullName evidence="8">OmpA-like domain-containing protein</fullName>
    </recommendedName>
</protein>
<keyword evidence="2" id="KW-0805">Transcription regulation</keyword>
<evidence type="ECO:0000313" key="10">
    <source>
        <dbReference type="Proteomes" id="UP000654947"/>
    </source>
</evidence>
<evidence type="ECO:0000256" key="2">
    <source>
        <dbReference type="ARBA" id="ARBA00023015"/>
    </source>
</evidence>
<dbReference type="GO" id="GO:0003677">
    <property type="term" value="F:DNA binding"/>
    <property type="evidence" value="ECO:0007669"/>
    <property type="project" value="TreeGrafter"/>
</dbReference>
<evidence type="ECO:0000256" key="7">
    <source>
        <dbReference type="SAM" id="Phobius"/>
    </source>
</evidence>
<dbReference type="RefSeq" id="WP_193518647.1">
    <property type="nucleotide sequence ID" value="NZ_BMXL01000040.1"/>
</dbReference>
<evidence type="ECO:0000259" key="8">
    <source>
        <dbReference type="PROSITE" id="PS51123"/>
    </source>
</evidence>
<dbReference type="InterPro" id="IPR036388">
    <property type="entry name" value="WH-like_DNA-bd_sf"/>
</dbReference>
<feature type="transmembrane region" description="Helical" evidence="7">
    <location>
        <begin position="95"/>
        <end position="116"/>
    </location>
</feature>
<comment type="caution">
    <text evidence="9">The sequence shown here is derived from an EMBL/GenBank/DDBJ whole genome shotgun (WGS) entry which is preliminary data.</text>
</comment>
<dbReference type="Pfam" id="PF00691">
    <property type="entry name" value="OmpA"/>
    <property type="match status" value="1"/>
</dbReference>
<feature type="region of interest" description="Disordered" evidence="6">
    <location>
        <begin position="260"/>
        <end position="296"/>
    </location>
</feature>
<dbReference type="InterPro" id="IPR011990">
    <property type="entry name" value="TPR-like_helical_dom_sf"/>
</dbReference>
<evidence type="ECO:0000256" key="1">
    <source>
        <dbReference type="ARBA" id="ARBA00004370"/>
    </source>
</evidence>
<feature type="domain" description="OmpA-like" evidence="8">
    <location>
        <begin position="142"/>
        <end position="259"/>
    </location>
</feature>
<dbReference type="CDD" id="cd07185">
    <property type="entry name" value="OmpA_C-like"/>
    <property type="match status" value="1"/>
</dbReference>
<proteinExistence type="predicted"/>
<dbReference type="Gene3D" id="1.10.10.10">
    <property type="entry name" value="Winged helix-like DNA-binding domain superfamily/Winged helix DNA-binding domain"/>
    <property type="match status" value="1"/>
</dbReference>
<evidence type="ECO:0000313" key="9">
    <source>
        <dbReference type="EMBL" id="GHD36531.1"/>
    </source>
</evidence>
<keyword evidence="7" id="KW-1133">Transmembrane helix</keyword>
<dbReference type="InterPro" id="IPR036737">
    <property type="entry name" value="OmpA-like_sf"/>
</dbReference>
<feature type="compositionally biased region" description="Polar residues" evidence="6">
    <location>
        <begin position="324"/>
        <end position="335"/>
    </location>
</feature>
<dbReference type="Gene3D" id="1.25.40.10">
    <property type="entry name" value="Tetratricopeptide repeat domain"/>
    <property type="match status" value="1"/>
</dbReference>
<gene>
    <name evidence="9" type="ORF">GCM10007147_43920</name>
</gene>
<accession>A0A919CMQ2</accession>
<feature type="region of interest" description="Disordered" evidence="6">
    <location>
        <begin position="120"/>
        <end position="144"/>
    </location>
</feature>
<feature type="region of interest" description="Disordered" evidence="6">
    <location>
        <begin position="530"/>
        <end position="593"/>
    </location>
</feature>
<dbReference type="GO" id="GO:0016020">
    <property type="term" value="C:membrane"/>
    <property type="evidence" value="ECO:0007669"/>
    <property type="project" value="UniProtKB-SubCell"/>
</dbReference>
<dbReference type="InterPro" id="IPR006664">
    <property type="entry name" value="OMP_bac"/>
</dbReference>
<feature type="region of interest" description="Disordered" evidence="6">
    <location>
        <begin position="321"/>
        <end position="368"/>
    </location>
</feature>
<feature type="transmembrane region" description="Helical" evidence="7">
    <location>
        <begin position="55"/>
        <end position="83"/>
    </location>
</feature>
<dbReference type="PANTHER" id="PTHR35807">
    <property type="entry name" value="TRANSCRIPTIONAL REGULATOR REDD-RELATED"/>
    <property type="match status" value="1"/>
</dbReference>
<dbReference type="Gene3D" id="3.30.1330.60">
    <property type="entry name" value="OmpA-like domain"/>
    <property type="match status" value="1"/>
</dbReference>
<dbReference type="InterPro" id="IPR051677">
    <property type="entry name" value="AfsR-DnrI-RedD_regulator"/>
</dbReference>
<dbReference type="PRINTS" id="PR01021">
    <property type="entry name" value="OMPADOMAIN"/>
</dbReference>
<evidence type="ECO:0000256" key="4">
    <source>
        <dbReference type="ARBA" id="ARBA00023163"/>
    </source>
</evidence>
<dbReference type="SUPFAM" id="SSF103088">
    <property type="entry name" value="OmpA-like"/>
    <property type="match status" value="1"/>
</dbReference>
<dbReference type="Proteomes" id="UP000654947">
    <property type="component" value="Unassembled WGS sequence"/>
</dbReference>
<dbReference type="PROSITE" id="PS51123">
    <property type="entry name" value="OMPA_2"/>
    <property type="match status" value="1"/>
</dbReference>
<organism evidence="9 10">
    <name type="scientific">Nocardiopsis kunsanensis</name>
    <dbReference type="NCBI Taxonomy" id="141693"/>
    <lineage>
        <taxon>Bacteria</taxon>
        <taxon>Bacillati</taxon>
        <taxon>Actinomycetota</taxon>
        <taxon>Actinomycetes</taxon>
        <taxon>Streptosporangiales</taxon>
        <taxon>Nocardiopsidaceae</taxon>
        <taxon>Nocardiopsis</taxon>
    </lineage>
</organism>
<keyword evidence="10" id="KW-1185">Reference proteome</keyword>
<keyword evidence="4" id="KW-0804">Transcription</keyword>
<dbReference type="InterPro" id="IPR005158">
    <property type="entry name" value="BTAD"/>
</dbReference>
<evidence type="ECO:0000256" key="3">
    <source>
        <dbReference type="ARBA" id="ARBA00023136"/>
    </source>
</evidence>
<dbReference type="InterPro" id="IPR006665">
    <property type="entry name" value="OmpA-like"/>
</dbReference>
<sequence length="838" mass="89349">MSNSRWPLAGAGLATLALLVGPPLLVRRLGWPLDEHNSWTWFVQYLRSGTVPDEVVIAGLVIALWALWAAHLVVVAGDIVAALRGLTPRIGLVRLVWLLVAGGTAATSTHTVAVAAPADAVAEAPADPEPSPEENGDAAQTDQETIERNRTLSGFAFDSAVLSPEKKEALIPTIELLDAFAYSGTPVVVTGYTDPIGDPAYNQTLAEERAQAVASHLREHLGDTVEIQASGGGAAEPTAEAQMPYEAHRRVEIAYSLQLVRPSPEPEPVEEEPATATDSPDSVSVAPDTRRGENSAPAGVAIGAVAGTVGAAAGYATGRMRASVSATKSRTSRSTPAPEADDTSADAQSTGLDEEELVRQDPGGAARGALDEDGYVLVADTVRVNSRGGLAFTGRYAAAALAAVATDHTAGRTIATSTVAAAVEETADALPRGIHTVSDIHGVPVAVDTELLSSARHEHEEEEPVEQAENEVATGRLLVLFGADEADAHADLCGPLLASSDVAVCVLGPTAHASVEVRCDQTDRVRLNSGNGERAIVAPLRHVPPPAAKEEHAPDTESGEPAPDTETAQEAEGETTVPESDGEHESSEAPPTFSGHVVQVRLFAAEPLITFEGKPVTGLRSVARTLLSFLALHPKGADAEQITEACFADGKPDKAAAHRRNAVHSLRSTLRPLLDAPGAPIVIQESGRYRIDKSLFDVDLWHFLRTTDALRKTVEENSHQYLIRVLELHKENLLHEREELWVEPVRERCTRVAVNACVRLAESAEDRQEKMQYLETAVLFDEFNEPLYQRMMALSRDSGLPEGAHQTYRALKHKLKMLGEKPSEESRRIIGECGVPSQ</sequence>
<comment type="subcellular location">
    <subcellularLocation>
        <location evidence="1">Membrane</location>
    </subcellularLocation>
</comment>
<evidence type="ECO:0000256" key="6">
    <source>
        <dbReference type="SAM" id="MobiDB-lite"/>
    </source>
</evidence>
<dbReference type="EMBL" id="BMXL01000040">
    <property type="protein sequence ID" value="GHD36531.1"/>
    <property type="molecule type" value="Genomic_DNA"/>
</dbReference>